<accession>A0ABM1VSX6</accession>
<name>A0ABM1VSX6_APLCA</name>
<gene>
    <name evidence="3" type="primary">LOC118477645</name>
</gene>
<feature type="region of interest" description="Disordered" evidence="1">
    <location>
        <begin position="1"/>
        <end position="108"/>
    </location>
</feature>
<evidence type="ECO:0000313" key="2">
    <source>
        <dbReference type="Proteomes" id="UP000694888"/>
    </source>
</evidence>
<feature type="region of interest" description="Disordered" evidence="1">
    <location>
        <begin position="259"/>
        <end position="326"/>
    </location>
</feature>
<evidence type="ECO:0000313" key="3">
    <source>
        <dbReference type="RefSeq" id="XP_035825518.1"/>
    </source>
</evidence>
<dbReference type="Proteomes" id="UP000694888">
    <property type="component" value="Unplaced"/>
</dbReference>
<feature type="compositionally biased region" description="Polar residues" evidence="1">
    <location>
        <begin position="60"/>
        <end position="80"/>
    </location>
</feature>
<feature type="compositionally biased region" description="Low complexity" evidence="1">
    <location>
        <begin position="88"/>
        <end position="108"/>
    </location>
</feature>
<feature type="region of interest" description="Disordered" evidence="1">
    <location>
        <begin position="185"/>
        <end position="211"/>
    </location>
</feature>
<feature type="non-terminal residue" evidence="3">
    <location>
        <position position="369"/>
    </location>
</feature>
<dbReference type="PANTHER" id="PTHR21564:SF5">
    <property type="entry name" value="SCRIBBLER, ISOFORM J"/>
    <property type="match status" value="1"/>
</dbReference>
<organism evidence="2 3">
    <name type="scientific">Aplysia californica</name>
    <name type="common">California sea hare</name>
    <dbReference type="NCBI Taxonomy" id="6500"/>
    <lineage>
        <taxon>Eukaryota</taxon>
        <taxon>Metazoa</taxon>
        <taxon>Spiralia</taxon>
        <taxon>Lophotrochozoa</taxon>
        <taxon>Mollusca</taxon>
        <taxon>Gastropoda</taxon>
        <taxon>Heterobranchia</taxon>
        <taxon>Euthyneura</taxon>
        <taxon>Tectipleura</taxon>
        <taxon>Aplysiida</taxon>
        <taxon>Aplysioidea</taxon>
        <taxon>Aplysiidae</taxon>
        <taxon>Aplysia</taxon>
    </lineage>
</organism>
<dbReference type="InterPro" id="IPR040010">
    <property type="entry name" value="ZN608/ZN609"/>
</dbReference>
<dbReference type="RefSeq" id="XP_035825518.1">
    <property type="nucleotide sequence ID" value="XM_035969625.1"/>
</dbReference>
<feature type="compositionally biased region" description="Gly residues" evidence="1">
    <location>
        <begin position="275"/>
        <end position="293"/>
    </location>
</feature>
<dbReference type="PANTHER" id="PTHR21564">
    <property type="entry name" value="BRAKELESS PROTEIN"/>
    <property type="match status" value="1"/>
</dbReference>
<feature type="compositionally biased region" description="Basic and acidic residues" evidence="1">
    <location>
        <begin position="46"/>
        <end position="57"/>
    </location>
</feature>
<dbReference type="GeneID" id="118477645"/>
<proteinExistence type="predicted"/>
<keyword evidence="2" id="KW-1185">Reference proteome</keyword>
<reference evidence="3" key="1">
    <citation type="submission" date="2025-08" db="UniProtKB">
        <authorList>
            <consortium name="RefSeq"/>
        </authorList>
    </citation>
    <scope>IDENTIFICATION</scope>
</reference>
<evidence type="ECO:0000256" key="1">
    <source>
        <dbReference type="SAM" id="MobiDB-lite"/>
    </source>
</evidence>
<sequence length="369" mass="36773">MISSGPSRPHDMKSGDLIPLDSIKKEIVHSKDGSRPDSRISVGGPDVKRYDVKEEIGSRPPSSLDMNSKSRPPSQSNTANIPGGGGAPSSSSSSSLPSSSSASLLSSQSLPTTHPAAVINSLTPPTPISGAGFPYASYYPPHPMYRALNHHIIGYAGAPPGPYIHPSQIGYRMPGPVDVDGKVTPSDATAAGVGGKSGGPPGGLLDPVDSVKGGAAGGAGVIASPSDVSGGVLVGSGVPSSSGGLGAPPVHKIHELQEKGRPSPGIRSPTPSKSGSGGGGGAGETGSGSGSGGPPTPGSADKIKEKQREYTNSPPTQRHVHTHHHTHVVGGFPTLYPPEAYSAMFSHPAAAAAAAATLQPGAHPFPAPP</sequence>
<feature type="compositionally biased region" description="Gly residues" evidence="1">
    <location>
        <begin position="192"/>
        <end position="202"/>
    </location>
</feature>
<protein>
    <submittedName>
        <fullName evidence="3">Collagen alpha-1(I) chain-like</fullName>
    </submittedName>
</protein>
<feature type="compositionally biased region" description="Basic and acidic residues" evidence="1">
    <location>
        <begin position="22"/>
        <end position="38"/>
    </location>
</feature>